<name>A0ABM1SKV7_LIMPO</name>
<organism evidence="1 2">
    <name type="scientific">Limulus polyphemus</name>
    <name type="common">Atlantic horseshoe crab</name>
    <dbReference type="NCBI Taxonomy" id="6850"/>
    <lineage>
        <taxon>Eukaryota</taxon>
        <taxon>Metazoa</taxon>
        <taxon>Ecdysozoa</taxon>
        <taxon>Arthropoda</taxon>
        <taxon>Chelicerata</taxon>
        <taxon>Merostomata</taxon>
        <taxon>Xiphosura</taxon>
        <taxon>Limulidae</taxon>
        <taxon>Limulus</taxon>
    </lineage>
</organism>
<evidence type="ECO:0000313" key="2">
    <source>
        <dbReference type="RefSeq" id="XP_022244263.1"/>
    </source>
</evidence>
<dbReference type="InterPro" id="IPR014709">
    <property type="entry name" value="Glutathione_synthase_C_euk"/>
</dbReference>
<dbReference type="Proteomes" id="UP000694941">
    <property type="component" value="Unplaced"/>
</dbReference>
<dbReference type="PANTHER" id="PTHR11130">
    <property type="entry name" value="GLUTATHIONE SYNTHETASE"/>
    <property type="match status" value="1"/>
</dbReference>
<dbReference type="InterPro" id="IPR014042">
    <property type="entry name" value="Glutathione_synthase_a-hlx"/>
</dbReference>
<reference evidence="2" key="1">
    <citation type="submission" date="2025-08" db="UniProtKB">
        <authorList>
            <consortium name="RefSeq"/>
        </authorList>
    </citation>
    <scope>IDENTIFICATION</scope>
    <source>
        <tissue evidence="2">Muscle</tissue>
    </source>
</reference>
<keyword evidence="1" id="KW-1185">Reference proteome</keyword>
<protein>
    <submittedName>
        <fullName evidence="2">Glutathione synthetase-like</fullName>
    </submittedName>
</protein>
<dbReference type="GeneID" id="111086281"/>
<dbReference type="InterPro" id="IPR005615">
    <property type="entry name" value="Glutathione_synthase"/>
</dbReference>
<dbReference type="Gene3D" id="1.10.1080.10">
    <property type="entry name" value="Glutathione Synthetase, Chain A, domain 3"/>
    <property type="match status" value="1"/>
</dbReference>
<accession>A0ABM1SKV7</accession>
<dbReference type="Pfam" id="PF03917">
    <property type="entry name" value="GSH_synth_ATP"/>
    <property type="match status" value="1"/>
</dbReference>
<dbReference type="SUPFAM" id="SSF56059">
    <property type="entry name" value="Glutathione synthetase ATP-binding domain-like"/>
    <property type="match status" value="1"/>
</dbReference>
<dbReference type="Gene3D" id="3.30.1490.50">
    <property type="match status" value="1"/>
</dbReference>
<proteinExistence type="predicted"/>
<gene>
    <name evidence="2" type="primary">LOC111086281</name>
</gene>
<dbReference type="PANTHER" id="PTHR11130:SF0">
    <property type="entry name" value="GLUTATHIONE SYNTHETASE"/>
    <property type="match status" value="1"/>
</dbReference>
<dbReference type="RefSeq" id="XP_022244263.1">
    <property type="nucleotide sequence ID" value="XM_022388555.1"/>
</dbReference>
<sequence>MVENLLLFCHLEIGAPVVNTKERLIFCLQWLETIGRFSFQDWKLRLLIEKSRAIKCPSIQYHLAGTKKVQQELSRPGILEKLFKDVDYVKRVRNVFAGQYSLDLDSSGDEIVKETLQNPQNYVMKPQREGGGHNIYGEEVKTKLTELGRSKEREAYILMERIKPPSIENYIIRRKEPTAKISVIGELGIYGVVLG</sequence>
<evidence type="ECO:0000313" key="1">
    <source>
        <dbReference type="Proteomes" id="UP000694941"/>
    </source>
</evidence>